<gene>
    <name evidence="2" type="ORF">GCM10009750_06770</name>
</gene>
<comment type="caution">
    <text evidence="2">The sequence shown here is derived from an EMBL/GenBank/DDBJ whole genome shotgun (WGS) entry which is preliminary data.</text>
</comment>
<feature type="region of interest" description="Disordered" evidence="1">
    <location>
        <begin position="1"/>
        <end position="42"/>
    </location>
</feature>
<sequence length="127" mass="13029">MPRAEAEVDGRGCRDEGGCRTRSGCPDEGPPARNAGGVGEPARGRCGIRSVHACRVRPTAHTRAATALGAAATGADVEWAPVEFGAHRVGGVPPAYLGSDPANPETFLHPTPDGYLVYRDAVLAAIG</sequence>
<dbReference type="Proteomes" id="UP001501746">
    <property type="component" value="Unassembled WGS sequence"/>
</dbReference>
<dbReference type="EMBL" id="BAAANK010000002">
    <property type="protein sequence ID" value="GAA1826114.1"/>
    <property type="molecule type" value="Genomic_DNA"/>
</dbReference>
<proteinExistence type="predicted"/>
<organism evidence="2 3">
    <name type="scientific">Agromyces salentinus</name>
    <dbReference type="NCBI Taxonomy" id="269421"/>
    <lineage>
        <taxon>Bacteria</taxon>
        <taxon>Bacillati</taxon>
        <taxon>Actinomycetota</taxon>
        <taxon>Actinomycetes</taxon>
        <taxon>Micrococcales</taxon>
        <taxon>Microbacteriaceae</taxon>
        <taxon>Agromyces</taxon>
    </lineage>
</organism>
<name>A0ABN2MHV3_9MICO</name>
<evidence type="ECO:0000313" key="2">
    <source>
        <dbReference type="EMBL" id="GAA1826114.1"/>
    </source>
</evidence>
<keyword evidence="3" id="KW-1185">Reference proteome</keyword>
<evidence type="ECO:0008006" key="4">
    <source>
        <dbReference type="Google" id="ProtNLM"/>
    </source>
</evidence>
<evidence type="ECO:0000313" key="3">
    <source>
        <dbReference type="Proteomes" id="UP001501746"/>
    </source>
</evidence>
<protein>
    <recommendedName>
        <fullName evidence="4">SGNH hydrolase-type esterase domain-containing protein</fullName>
    </recommendedName>
</protein>
<evidence type="ECO:0000256" key="1">
    <source>
        <dbReference type="SAM" id="MobiDB-lite"/>
    </source>
</evidence>
<reference evidence="2 3" key="1">
    <citation type="journal article" date="2019" name="Int. J. Syst. Evol. Microbiol.">
        <title>The Global Catalogue of Microorganisms (GCM) 10K type strain sequencing project: providing services to taxonomists for standard genome sequencing and annotation.</title>
        <authorList>
            <consortium name="The Broad Institute Genomics Platform"/>
            <consortium name="The Broad Institute Genome Sequencing Center for Infectious Disease"/>
            <person name="Wu L."/>
            <person name="Ma J."/>
        </authorList>
    </citation>
    <scope>NUCLEOTIDE SEQUENCE [LARGE SCALE GENOMIC DNA]</scope>
    <source>
        <strain evidence="2 3">JCM 14323</strain>
    </source>
</reference>
<feature type="compositionally biased region" description="Basic and acidic residues" evidence="1">
    <location>
        <begin position="1"/>
        <end position="19"/>
    </location>
</feature>
<accession>A0ABN2MHV3</accession>